<evidence type="ECO:0000256" key="3">
    <source>
        <dbReference type="ARBA" id="ARBA00022692"/>
    </source>
</evidence>
<keyword evidence="3" id="KW-0812">Transmembrane</keyword>
<gene>
    <name evidence="9" type="ORF">G7087_18970</name>
</gene>
<feature type="region of interest" description="Disordered" evidence="7">
    <location>
        <begin position="1"/>
        <end position="22"/>
    </location>
</feature>
<dbReference type="Gene3D" id="2.40.160.50">
    <property type="entry name" value="membrane protein fhac: a member of the omp85/tpsb transporter family"/>
    <property type="match status" value="1"/>
</dbReference>
<keyword evidence="4" id="KW-0732">Signal</keyword>
<reference evidence="9 10" key="1">
    <citation type="submission" date="2020-03" db="EMBL/GenBank/DDBJ databases">
        <title>Rubrivivax benzoatilyticus JA2 (sequenced after 10 years sub-culturing).</title>
        <authorList>
            <person name="Gupta D."/>
            <person name="Chintalapati S."/>
            <person name="Chintalapati V.R."/>
        </authorList>
    </citation>
    <scope>NUCLEOTIDE SEQUENCE [LARGE SCALE GENOMIC DNA]</scope>
    <source>
        <strain evidence="9 10">JA2-Mal</strain>
    </source>
</reference>
<evidence type="ECO:0000313" key="10">
    <source>
        <dbReference type="Proteomes" id="UP000802098"/>
    </source>
</evidence>
<protein>
    <submittedName>
        <fullName evidence="9">BamA/TamA family outer membrane protein</fullName>
    </submittedName>
</protein>
<evidence type="ECO:0000256" key="5">
    <source>
        <dbReference type="ARBA" id="ARBA00023136"/>
    </source>
</evidence>
<keyword evidence="2" id="KW-1134">Transmembrane beta strand</keyword>
<dbReference type="InterPro" id="IPR000184">
    <property type="entry name" value="Bac_surfAg_D15"/>
</dbReference>
<evidence type="ECO:0000256" key="7">
    <source>
        <dbReference type="SAM" id="MobiDB-lite"/>
    </source>
</evidence>
<evidence type="ECO:0000256" key="1">
    <source>
        <dbReference type="ARBA" id="ARBA00004370"/>
    </source>
</evidence>
<feature type="domain" description="POTRA" evidence="8">
    <location>
        <begin position="247"/>
        <end position="321"/>
    </location>
</feature>
<name>A0ABX0HZN1_9BURK</name>
<dbReference type="PANTHER" id="PTHR12815">
    <property type="entry name" value="SORTING AND ASSEMBLY MACHINERY SAMM50 PROTEIN FAMILY MEMBER"/>
    <property type="match status" value="1"/>
</dbReference>
<proteinExistence type="predicted"/>
<evidence type="ECO:0000259" key="8">
    <source>
        <dbReference type="PROSITE" id="PS51779"/>
    </source>
</evidence>
<dbReference type="PANTHER" id="PTHR12815:SF47">
    <property type="entry name" value="TRANSLOCATION AND ASSEMBLY MODULE SUBUNIT TAMA"/>
    <property type="match status" value="1"/>
</dbReference>
<evidence type="ECO:0000256" key="4">
    <source>
        <dbReference type="ARBA" id="ARBA00022729"/>
    </source>
</evidence>
<dbReference type="Pfam" id="PF01103">
    <property type="entry name" value="Omp85"/>
    <property type="match status" value="1"/>
</dbReference>
<dbReference type="PROSITE" id="PS51779">
    <property type="entry name" value="POTRA"/>
    <property type="match status" value="1"/>
</dbReference>
<dbReference type="Gene3D" id="3.10.20.310">
    <property type="entry name" value="membrane protein fhac"/>
    <property type="match status" value="2"/>
</dbReference>
<evidence type="ECO:0000313" key="9">
    <source>
        <dbReference type="EMBL" id="NHL00464.1"/>
    </source>
</evidence>
<dbReference type="InterPro" id="IPR039910">
    <property type="entry name" value="D15-like"/>
</dbReference>
<comment type="subcellular location">
    <subcellularLocation>
        <location evidence="1">Membrane</location>
    </subcellularLocation>
</comment>
<dbReference type="InterPro" id="IPR034746">
    <property type="entry name" value="POTRA"/>
</dbReference>
<evidence type="ECO:0000256" key="6">
    <source>
        <dbReference type="ARBA" id="ARBA00023237"/>
    </source>
</evidence>
<keyword evidence="6" id="KW-0998">Cell outer membrane</keyword>
<organism evidence="9 10">
    <name type="scientific">Rubrivivax benzoatilyticus</name>
    <dbReference type="NCBI Taxonomy" id="316997"/>
    <lineage>
        <taxon>Bacteria</taxon>
        <taxon>Pseudomonadati</taxon>
        <taxon>Pseudomonadota</taxon>
        <taxon>Betaproteobacteria</taxon>
        <taxon>Burkholderiales</taxon>
        <taxon>Sphaerotilaceae</taxon>
        <taxon>Rubrivivax</taxon>
    </lineage>
</organism>
<keyword evidence="5" id="KW-0472">Membrane</keyword>
<dbReference type="EMBL" id="JAAOCD010000015">
    <property type="protein sequence ID" value="NHL00464.1"/>
    <property type="molecule type" value="Genomic_DNA"/>
</dbReference>
<dbReference type="Proteomes" id="UP000802098">
    <property type="component" value="Unassembled WGS sequence"/>
</dbReference>
<accession>A0ABX0HZN1</accession>
<keyword evidence="10" id="KW-1185">Reference proteome</keyword>
<dbReference type="RefSeq" id="WP_009856719.1">
    <property type="nucleotide sequence ID" value="NZ_JAAOCD010000015.1"/>
</dbReference>
<evidence type="ECO:0000256" key="2">
    <source>
        <dbReference type="ARBA" id="ARBA00022452"/>
    </source>
</evidence>
<comment type="caution">
    <text evidence="9">The sequence shown here is derived from an EMBL/GenBank/DDBJ whole genome shotgun (WGS) entry which is preliminary data.</text>
</comment>
<sequence>MPDNVLPARGRRLRSPAPCRPRGAGRAALPAAWLVCLALGGCAGLAREPADRPDAQATTEPAESAPVLVLRVAAPETVRALLEQQLDLARLPALAQGRRPSAREVERLIAAAPEQVQSLVETEGFFTPTITIERYPGDPPVVLVRVEPGPRARVRGLKIEINGPLAEARALGEAEAVDGDAALREDWPLDPGEPFRNEEWAAAKRSALARLRALGYARAEWVSTLARVDATAHRVDLELVADSGPLFRTGELRIRGLQRQDEATVRNLAGFRAGTPATEKLLLDFQERLQRSGLFTTASVQLDARAEDPGRATITVRVAEREIQEATFGLGVSSEVGPRGTVEHVHRRAFGQALTARNTFELGRVRRSWTGELSTHPLPGLYRNLVGGAAERIESSTDIVSSVRARLGRAQETPRIDRLLYVEAERSVRRLDDGTRTDADALSLHYQGVWRRVDNMLLPTEGWVFSGQVGGGRARSDPGGTGPFVRAWGRLAVYQPLGRWYGTLRLEAGEVFARDDVLPPESLLFRAGGDGSVRGYEYRSLAPTDNGIVSGGKVMATASAEIARPILARLPQLWGAAFVDAGRAADRWQGYRPAVGYGVGLRLRSPIGPLSVDVARGHETGNVRLHLSVGVTF</sequence>